<dbReference type="EMBL" id="CABPSK010000002">
    <property type="protein sequence ID" value="VVE04522.1"/>
    <property type="molecule type" value="Genomic_DNA"/>
</dbReference>
<dbReference type="AlphaFoldDB" id="A0A5E4UWZ2"/>
<dbReference type="RefSeq" id="WP_150679623.1">
    <property type="nucleotide sequence ID" value="NZ_CABPSK010000002.1"/>
</dbReference>
<dbReference type="GeneID" id="300404335"/>
<proteinExistence type="predicted"/>
<organism evidence="1 2">
    <name type="scientific">Pandoraea pneumonica</name>
    <dbReference type="NCBI Taxonomy" id="2508299"/>
    <lineage>
        <taxon>Bacteria</taxon>
        <taxon>Pseudomonadati</taxon>
        <taxon>Pseudomonadota</taxon>
        <taxon>Betaproteobacteria</taxon>
        <taxon>Burkholderiales</taxon>
        <taxon>Burkholderiaceae</taxon>
        <taxon>Pandoraea</taxon>
    </lineage>
</organism>
<name>A0A5E4UWZ2_9BURK</name>
<dbReference type="Gene3D" id="3.30.1460.10">
    <property type="match status" value="1"/>
</dbReference>
<reference evidence="1 2" key="1">
    <citation type="submission" date="2019-08" db="EMBL/GenBank/DDBJ databases">
        <authorList>
            <person name="Peeters C."/>
        </authorList>
    </citation>
    <scope>NUCLEOTIDE SEQUENCE [LARGE SCALE GENOMIC DNA]</scope>
    <source>
        <strain evidence="1 2">LMG 31114</strain>
    </source>
</reference>
<dbReference type="Proteomes" id="UP000366945">
    <property type="component" value="Unassembled WGS sequence"/>
</dbReference>
<gene>
    <name evidence="1" type="ORF">PPN31114_02305</name>
</gene>
<sequence length="128" mass="13989">MMQDLHPFHNVVGELLLHIGFPAFAPEPDQEVVSLDVEDRLCVHFGAIDQVSWFMLAEVNKAPSTDSIVTALQANHLRATIYQPVVSLNDDGKLNCWLKMPLSGHDRVSLADAFGELIDVAQTLPGAG</sequence>
<accession>A0A5E4UWZ2</accession>
<dbReference type="OrthoDB" id="8589066at2"/>
<keyword evidence="2" id="KW-1185">Reference proteome</keyword>
<evidence type="ECO:0000313" key="2">
    <source>
        <dbReference type="Proteomes" id="UP000366945"/>
    </source>
</evidence>
<protein>
    <submittedName>
        <fullName evidence="1">Uncharacterized protein</fullName>
    </submittedName>
</protein>
<dbReference type="SUPFAM" id="SSF69635">
    <property type="entry name" value="Type III secretory system chaperone-like"/>
    <property type="match status" value="1"/>
</dbReference>
<dbReference type="Pfam" id="PF05932">
    <property type="entry name" value="CesT"/>
    <property type="match status" value="1"/>
</dbReference>
<dbReference type="GO" id="GO:0030254">
    <property type="term" value="P:protein secretion by the type III secretion system"/>
    <property type="evidence" value="ECO:0007669"/>
    <property type="project" value="InterPro"/>
</dbReference>
<dbReference type="InterPro" id="IPR010261">
    <property type="entry name" value="Tir_chaperone"/>
</dbReference>
<evidence type="ECO:0000313" key="1">
    <source>
        <dbReference type="EMBL" id="VVE04522.1"/>
    </source>
</evidence>